<dbReference type="InterPro" id="IPR045864">
    <property type="entry name" value="aa-tRNA-synth_II/BPL/LPL"/>
</dbReference>
<dbReference type="EMBL" id="LGFD01000009">
    <property type="protein sequence ID" value="KUK18060.1"/>
    <property type="molecule type" value="Genomic_DNA"/>
</dbReference>
<reference evidence="3" key="1">
    <citation type="journal article" date="2015" name="MBio">
        <title>Genome-Resolved Metagenomic Analysis Reveals Roles for Candidate Phyla and Other Microbial Community Members in Biogeochemical Transformations in Oil Reservoirs.</title>
        <authorList>
            <person name="Hu P."/>
            <person name="Tom L."/>
            <person name="Singh A."/>
            <person name="Thomas B.C."/>
            <person name="Baker B.J."/>
            <person name="Piceno Y.M."/>
            <person name="Andersen G.L."/>
            <person name="Banfield J.F."/>
        </authorList>
    </citation>
    <scope>NUCLEOTIDE SEQUENCE [LARGE SCALE GENOMIC DNA]</scope>
</reference>
<name>A0A101EN85_9EURY</name>
<dbReference type="CDD" id="cd16443">
    <property type="entry name" value="LplA"/>
    <property type="match status" value="1"/>
</dbReference>
<evidence type="ECO:0000313" key="2">
    <source>
        <dbReference type="EMBL" id="KUK18060.1"/>
    </source>
</evidence>
<dbReference type="InterPro" id="IPR004143">
    <property type="entry name" value="BPL_LPL_catalytic"/>
</dbReference>
<dbReference type="RefSeq" id="WP_283217408.1">
    <property type="nucleotide sequence ID" value="NZ_LGFD01000009.1"/>
</dbReference>
<dbReference type="Pfam" id="PF21948">
    <property type="entry name" value="LplA-B_cat"/>
    <property type="match status" value="1"/>
</dbReference>
<dbReference type="AlphaFoldDB" id="A0A101EN85"/>
<dbReference type="PANTHER" id="PTHR43679">
    <property type="entry name" value="OCTANOYLTRANSFERASE LIPM-RELATED"/>
    <property type="match status" value="1"/>
</dbReference>
<dbReference type="PANTHER" id="PTHR43679:SF2">
    <property type="entry name" value="OCTANOYL-[GCVH]:PROTEIN N-OCTANOYLTRANSFERASE"/>
    <property type="match status" value="1"/>
</dbReference>
<dbReference type="GO" id="GO:0016874">
    <property type="term" value="F:ligase activity"/>
    <property type="evidence" value="ECO:0007669"/>
    <property type="project" value="UniProtKB-KW"/>
</dbReference>
<comment type="caution">
    <text evidence="2">The sequence shown here is derived from an EMBL/GenBank/DDBJ whole genome shotgun (WGS) entry which is preliminary data.</text>
</comment>
<evidence type="ECO:0000313" key="3">
    <source>
        <dbReference type="Proteomes" id="UP000053911"/>
    </source>
</evidence>
<feature type="domain" description="BPL/LPL catalytic" evidence="1">
    <location>
        <begin position="30"/>
        <end position="214"/>
    </location>
</feature>
<evidence type="ECO:0000259" key="1">
    <source>
        <dbReference type="PROSITE" id="PS51733"/>
    </source>
</evidence>
<proteinExistence type="predicted"/>
<dbReference type="Gene3D" id="3.30.930.10">
    <property type="entry name" value="Bira Bifunctional Protein, Domain 2"/>
    <property type="match status" value="1"/>
</dbReference>
<dbReference type="PATRIC" id="fig|172049.5.peg.1449"/>
<keyword evidence="2" id="KW-0436">Ligase</keyword>
<dbReference type="PROSITE" id="PS51733">
    <property type="entry name" value="BPL_LPL_CATALYTIC"/>
    <property type="match status" value="1"/>
</dbReference>
<gene>
    <name evidence="2" type="ORF">XD54_0676</name>
</gene>
<dbReference type="SUPFAM" id="SSF55681">
    <property type="entry name" value="Class II aaRS and biotin synthetases"/>
    <property type="match status" value="1"/>
</dbReference>
<organism evidence="2 3">
    <name type="scientific">Thermococcus sibiricus</name>
    <dbReference type="NCBI Taxonomy" id="172049"/>
    <lineage>
        <taxon>Archaea</taxon>
        <taxon>Methanobacteriati</taxon>
        <taxon>Methanobacteriota</taxon>
        <taxon>Thermococci</taxon>
        <taxon>Thermococcales</taxon>
        <taxon>Thermococcaceae</taxon>
        <taxon>Thermococcus</taxon>
    </lineage>
</organism>
<protein>
    <submittedName>
        <fullName evidence="2">Biotin/lipoate A/B protein ligase family protein</fullName>
    </submittedName>
</protein>
<dbReference type="InterPro" id="IPR050664">
    <property type="entry name" value="Octanoyltrans_LipM/LipL"/>
</dbReference>
<dbReference type="Proteomes" id="UP000053911">
    <property type="component" value="Unassembled WGS sequence"/>
</dbReference>
<accession>A0A101EN85</accession>
<sequence>MSLRVLFNEYPDPYLNIAFEEALARVRSVDTTGDTLRIWRNKKALILGRFMKVEEDINLENADKFRFPIIRRFTGGGTVYHDEECINYSLVIKRDVEYPLDYLYAHLLKGTLLALKKLGLRPYLRNTNDVVVNGRKVSGTAAGLRWEVLFLHGSILVDSNLQMLYSLLKIPKVHRFDPVKYRVANLTSFVKNISMDYIVEALIWGYSRVLSAPPTFEEPVREENKIAEILYEEKYSKDEWNFGGSIKNETEINKKIKEILS</sequence>